<evidence type="ECO:0000313" key="2">
    <source>
        <dbReference type="Proteomes" id="UP000260721"/>
    </source>
</evidence>
<accession>A0A3E3E9S0</accession>
<reference evidence="1 2" key="1">
    <citation type="submission" date="2018-08" db="EMBL/GenBank/DDBJ databases">
        <title>A genome reference for cultivated species of the human gut microbiota.</title>
        <authorList>
            <person name="Zou Y."/>
            <person name="Xue W."/>
            <person name="Luo G."/>
        </authorList>
    </citation>
    <scope>NUCLEOTIDE SEQUENCE [LARGE SCALE GENOMIC DNA]</scope>
    <source>
        <strain evidence="1 2">TF08-11</strain>
    </source>
</reference>
<dbReference type="InterPro" id="IPR024234">
    <property type="entry name" value="DUF3801"/>
</dbReference>
<protein>
    <submittedName>
        <fullName evidence="1">PcfB family protein</fullName>
    </submittedName>
</protein>
<comment type="caution">
    <text evidence="1">The sequence shown here is derived from an EMBL/GenBank/DDBJ whole genome shotgun (WGS) entry which is preliminary data.</text>
</comment>
<dbReference type="Pfam" id="PF12687">
    <property type="entry name" value="DUF3801"/>
    <property type="match status" value="1"/>
</dbReference>
<name>A0A3E3E9S0_9FIRM</name>
<gene>
    <name evidence="1" type="ORF">DXC78_00510</name>
</gene>
<proteinExistence type="predicted"/>
<dbReference type="AlphaFoldDB" id="A0A3E3E9S0"/>
<dbReference type="EMBL" id="QUSK01000001">
    <property type="protein sequence ID" value="RGD78351.1"/>
    <property type="molecule type" value="Genomic_DNA"/>
</dbReference>
<organism evidence="1 2">
    <name type="scientific">Faecalicoccus pleomorphus</name>
    <dbReference type="NCBI Taxonomy" id="1323"/>
    <lineage>
        <taxon>Bacteria</taxon>
        <taxon>Bacillati</taxon>
        <taxon>Bacillota</taxon>
        <taxon>Erysipelotrichia</taxon>
        <taxon>Erysipelotrichales</taxon>
        <taxon>Erysipelotrichaceae</taxon>
        <taxon>Faecalicoccus</taxon>
    </lineage>
</organism>
<dbReference type="Proteomes" id="UP000260721">
    <property type="component" value="Unassembled WGS sequence"/>
</dbReference>
<dbReference type="RefSeq" id="WP_117445209.1">
    <property type="nucleotide sequence ID" value="NZ_QUSK01000001.1"/>
</dbReference>
<evidence type="ECO:0000313" key="1">
    <source>
        <dbReference type="EMBL" id="RGD78351.1"/>
    </source>
</evidence>
<sequence>MQEEVENRTVTLTISGAKLTGRTLKWAIRQFLNHHSKSQAKKAQAAAITPRGKQSVAELVGQNQGVQNIEISDKNIKDFDRVARKYGIDYAVKKDTTEEIPKYLVFFKARDGDALNAAFREYSAVVAKKKERPSVIQKLRAINPLEQAVKKDRVRHKDKGLEL</sequence>